<keyword evidence="1" id="KW-0732">Signal</keyword>
<comment type="caution">
    <text evidence="2">The sequence shown here is derived from an EMBL/GenBank/DDBJ whole genome shotgun (WGS) entry which is preliminary data.</text>
</comment>
<dbReference type="Proteomes" id="UP001353858">
    <property type="component" value="Unassembled WGS sequence"/>
</dbReference>
<sequence>MLLYTLFIIFVVFNAPFENVLSADTDGYYWRDYIGHVPNDAIEGGRDIQGNPVYVGQAFFKDIGLLPTTIYKGSTNIQVTARGKVFTSNQNIKIFCSKSPDGYRWVPTTIDTMHLLMDCVLLPGGTETNTTLHIGRAYHEMETQIGKIYPRFSEHKGLALPHNGKEANYKSFEVLTYNCSVKQFCEN</sequence>
<dbReference type="InterPro" id="IPR006616">
    <property type="entry name" value="DM9_repeat"/>
</dbReference>
<evidence type="ECO:0000313" key="3">
    <source>
        <dbReference type="Proteomes" id="UP001353858"/>
    </source>
</evidence>
<gene>
    <name evidence="2" type="ORF">RN001_014330</name>
</gene>
<dbReference type="SMART" id="SM00696">
    <property type="entry name" value="DM9"/>
    <property type="match status" value="1"/>
</dbReference>
<dbReference type="PANTHER" id="PTHR31649">
    <property type="entry name" value="AGAP009604-PA"/>
    <property type="match status" value="1"/>
</dbReference>
<accession>A0AAN7Q0N7</accession>
<organism evidence="2 3">
    <name type="scientific">Aquatica leii</name>
    <dbReference type="NCBI Taxonomy" id="1421715"/>
    <lineage>
        <taxon>Eukaryota</taxon>
        <taxon>Metazoa</taxon>
        <taxon>Ecdysozoa</taxon>
        <taxon>Arthropoda</taxon>
        <taxon>Hexapoda</taxon>
        <taxon>Insecta</taxon>
        <taxon>Pterygota</taxon>
        <taxon>Neoptera</taxon>
        <taxon>Endopterygota</taxon>
        <taxon>Coleoptera</taxon>
        <taxon>Polyphaga</taxon>
        <taxon>Elateriformia</taxon>
        <taxon>Elateroidea</taxon>
        <taxon>Lampyridae</taxon>
        <taxon>Luciolinae</taxon>
        <taxon>Aquatica</taxon>
    </lineage>
</organism>
<feature type="chain" id="PRO_5042973823" evidence="1">
    <location>
        <begin position="23"/>
        <end position="187"/>
    </location>
</feature>
<keyword evidence="3" id="KW-1185">Reference proteome</keyword>
<name>A0AAN7Q0N7_9COLE</name>
<feature type="signal peptide" evidence="1">
    <location>
        <begin position="1"/>
        <end position="22"/>
    </location>
</feature>
<reference evidence="3" key="1">
    <citation type="submission" date="2023-01" db="EMBL/GenBank/DDBJ databases">
        <title>Key to firefly adult light organ development and bioluminescence: homeobox transcription factors regulate luciferase expression and transportation to peroxisome.</title>
        <authorList>
            <person name="Fu X."/>
        </authorList>
    </citation>
    <scope>NUCLEOTIDE SEQUENCE [LARGE SCALE GENOMIC DNA]</scope>
</reference>
<dbReference type="PANTHER" id="PTHR31649:SF10">
    <property type="entry name" value="IP19903P-RELATED"/>
    <property type="match status" value="1"/>
</dbReference>
<dbReference type="AlphaFoldDB" id="A0AAN7Q0N7"/>
<dbReference type="EMBL" id="JARPUR010000006">
    <property type="protein sequence ID" value="KAK4874970.1"/>
    <property type="molecule type" value="Genomic_DNA"/>
</dbReference>
<proteinExistence type="predicted"/>
<evidence type="ECO:0000313" key="2">
    <source>
        <dbReference type="EMBL" id="KAK4874970.1"/>
    </source>
</evidence>
<protein>
    <submittedName>
        <fullName evidence="2">Uncharacterized protein</fullName>
    </submittedName>
</protein>
<dbReference type="Pfam" id="PF11901">
    <property type="entry name" value="DM9"/>
    <property type="match status" value="1"/>
</dbReference>
<evidence type="ECO:0000256" key="1">
    <source>
        <dbReference type="SAM" id="SignalP"/>
    </source>
</evidence>